<evidence type="ECO:0000259" key="3">
    <source>
        <dbReference type="PROSITE" id="PS51186"/>
    </source>
</evidence>
<proteinExistence type="predicted"/>
<dbReference type="AlphaFoldDB" id="A0A1X6YVS1"/>
<sequence>MSYEISFVSTVANLVEFESLLFEYYSDVLQTAAAAGLPKLAPEDLVRSSLENLDQMLPPDGRLVLAQSENGRLLGCATLRRIRPDAAEMKRMFVRPEARRMGMARRLFEMRLEEAKRMGCTAVYADTVKGNRPMLSMYEKFGFQYIDRYPENANPIEFEPYLVYLEYRFEGRDSSS</sequence>
<evidence type="ECO:0000256" key="2">
    <source>
        <dbReference type="ARBA" id="ARBA00023315"/>
    </source>
</evidence>
<dbReference type="Proteomes" id="UP000193778">
    <property type="component" value="Unassembled WGS sequence"/>
</dbReference>
<dbReference type="SUPFAM" id="SSF55729">
    <property type="entry name" value="Acyl-CoA N-acyltransferases (Nat)"/>
    <property type="match status" value="1"/>
</dbReference>
<dbReference type="RefSeq" id="WP_085821934.1">
    <property type="nucleotide sequence ID" value="NZ_FWFP01000003.1"/>
</dbReference>
<dbReference type="PANTHER" id="PTHR43877">
    <property type="entry name" value="AMINOALKYLPHOSPHONATE N-ACETYLTRANSFERASE-RELATED-RELATED"/>
    <property type="match status" value="1"/>
</dbReference>
<dbReference type="PANTHER" id="PTHR43877:SF2">
    <property type="entry name" value="AMINOALKYLPHOSPHONATE N-ACETYLTRANSFERASE-RELATED"/>
    <property type="match status" value="1"/>
</dbReference>
<feature type="domain" description="N-acetyltransferase" evidence="3">
    <location>
        <begin position="20"/>
        <end position="170"/>
    </location>
</feature>
<dbReference type="OrthoDB" id="2436196at2"/>
<dbReference type="EC" id="2.3.1.-" evidence="4"/>
<dbReference type="PROSITE" id="PS51186">
    <property type="entry name" value="GNAT"/>
    <property type="match status" value="1"/>
</dbReference>
<organism evidence="4 5">
    <name type="scientific">Ruegeria meonggei</name>
    <dbReference type="NCBI Taxonomy" id="1446476"/>
    <lineage>
        <taxon>Bacteria</taxon>
        <taxon>Pseudomonadati</taxon>
        <taxon>Pseudomonadota</taxon>
        <taxon>Alphaproteobacteria</taxon>
        <taxon>Rhodobacterales</taxon>
        <taxon>Roseobacteraceae</taxon>
        <taxon>Ruegeria</taxon>
    </lineage>
</organism>
<name>A0A1X6YVS1_9RHOB</name>
<dbReference type="CDD" id="cd04301">
    <property type="entry name" value="NAT_SF"/>
    <property type="match status" value="1"/>
</dbReference>
<dbReference type="InterPro" id="IPR016181">
    <property type="entry name" value="Acyl_CoA_acyltransferase"/>
</dbReference>
<dbReference type="InterPro" id="IPR050832">
    <property type="entry name" value="Bact_Acetyltransf"/>
</dbReference>
<dbReference type="GO" id="GO:0016747">
    <property type="term" value="F:acyltransferase activity, transferring groups other than amino-acyl groups"/>
    <property type="evidence" value="ECO:0007669"/>
    <property type="project" value="InterPro"/>
</dbReference>
<evidence type="ECO:0000313" key="4">
    <source>
        <dbReference type="EMBL" id="SLN33035.1"/>
    </source>
</evidence>
<evidence type="ECO:0000313" key="5">
    <source>
        <dbReference type="Proteomes" id="UP000193778"/>
    </source>
</evidence>
<gene>
    <name evidence="4" type="primary">ysnE_1</name>
    <name evidence="4" type="ORF">RUM8411_01399</name>
</gene>
<keyword evidence="5" id="KW-1185">Reference proteome</keyword>
<keyword evidence="1 4" id="KW-0808">Transferase</keyword>
<dbReference type="Gene3D" id="3.40.630.30">
    <property type="match status" value="1"/>
</dbReference>
<dbReference type="Pfam" id="PF00583">
    <property type="entry name" value="Acetyltransf_1"/>
    <property type="match status" value="1"/>
</dbReference>
<reference evidence="5" key="1">
    <citation type="submission" date="2017-03" db="EMBL/GenBank/DDBJ databases">
        <authorList>
            <person name="Rodrigo-Torres L."/>
            <person name="Arahal R.D."/>
            <person name="Lucena T."/>
        </authorList>
    </citation>
    <scope>NUCLEOTIDE SEQUENCE [LARGE SCALE GENOMIC DNA]</scope>
    <source>
        <strain evidence="5">CECT 8411</strain>
    </source>
</reference>
<keyword evidence="2 4" id="KW-0012">Acyltransferase</keyword>
<dbReference type="InterPro" id="IPR000182">
    <property type="entry name" value="GNAT_dom"/>
</dbReference>
<dbReference type="EMBL" id="FWFP01000003">
    <property type="protein sequence ID" value="SLN33035.1"/>
    <property type="molecule type" value="Genomic_DNA"/>
</dbReference>
<accession>A0A1X6YVS1</accession>
<protein>
    <submittedName>
        <fullName evidence="4">Putative N-acetyltransferase YsnE</fullName>
        <ecNumber evidence="4">2.3.1.-</ecNumber>
    </submittedName>
</protein>
<evidence type="ECO:0000256" key="1">
    <source>
        <dbReference type="ARBA" id="ARBA00022679"/>
    </source>
</evidence>